<proteinExistence type="predicted"/>
<name>A0A6H1Z7J3_9ZZZZ</name>
<dbReference type="EMBL" id="MT143888">
    <property type="protein sequence ID" value="QJA43508.1"/>
    <property type="molecule type" value="Genomic_DNA"/>
</dbReference>
<gene>
    <name evidence="2" type="ORF">MM171A00328_0056</name>
    <name evidence="1" type="ORF">MM171B00216_0008</name>
</gene>
<protein>
    <submittedName>
        <fullName evidence="1">Uncharacterized protein</fullName>
    </submittedName>
</protein>
<dbReference type="EMBL" id="MT143698">
    <property type="protein sequence ID" value="QJB00691.1"/>
    <property type="molecule type" value="Genomic_DNA"/>
</dbReference>
<organism evidence="1">
    <name type="scientific">viral metagenome</name>
    <dbReference type="NCBI Taxonomy" id="1070528"/>
    <lineage>
        <taxon>unclassified sequences</taxon>
        <taxon>metagenomes</taxon>
        <taxon>organismal metagenomes</taxon>
    </lineage>
</organism>
<accession>A0A6H1Z7J3</accession>
<evidence type="ECO:0000313" key="1">
    <source>
        <dbReference type="EMBL" id="QJA43508.1"/>
    </source>
</evidence>
<evidence type="ECO:0000313" key="2">
    <source>
        <dbReference type="EMBL" id="QJB00691.1"/>
    </source>
</evidence>
<sequence length="66" mass="7254">MPTTSEIWVSGFRIAADSVGAAMLAEWKREGGTYKDLMLKSLAHFTASGEYKKELKKLGEEASCVK</sequence>
<dbReference type="AlphaFoldDB" id="A0A6H1Z7J3"/>
<reference evidence="1" key="1">
    <citation type="submission" date="2020-03" db="EMBL/GenBank/DDBJ databases">
        <title>The deep terrestrial virosphere.</title>
        <authorList>
            <person name="Holmfeldt K."/>
            <person name="Nilsson E."/>
            <person name="Simone D."/>
            <person name="Lopez-Fernandez M."/>
            <person name="Wu X."/>
            <person name="de Brujin I."/>
            <person name="Lundin D."/>
            <person name="Andersson A."/>
            <person name="Bertilsson S."/>
            <person name="Dopson M."/>
        </authorList>
    </citation>
    <scope>NUCLEOTIDE SEQUENCE</scope>
    <source>
        <strain evidence="2">MM171A00328</strain>
        <strain evidence="1">MM171B00216</strain>
    </source>
</reference>